<evidence type="ECO:0000256" key="3">
    <source>
        <dbReference type="ARBA" id="ARBA00023163"/>
    </source>
</evidence>
<dbReference type="InterPro" id="IPR018060">
    <property type="entry name" value="HTH_AraC"/>
</dbReference>
<dbReference type="InterPro" id="IPR050959">
    <property type="entry name" value="MarA-like"/>
</dbReference>
<dbReference type="PROSITE" id="PS00041">
    <property type="entry name" value="HTH_ARAC_FAMILY_1"/>
    <property type="match status" value="1"/>
</dbReference>
<dbReference type="InterPro" id="IPR009057">
    <property type="entry name" value="Homeodomain-like_sf"/>
</dbReference>
<proteinExistence type="predicted"/>
<dbReference type="Gene3D" id="3.20.80.10">
    <property type="entry name" value="Regulatory factor, effector binding domain"/>
    <property type="match status" value="1"/>
</dbReference>
<reference evidence="6" key="1">
    <citation type="submission" date="2016-10" db="EMBL/GenBank/DDBJ databases">
        <authorList>
            <person name="Varghese N."/>
            <person name="Submissions S."/>
        </authorList>
    </citation>
    <scope>NUCLEOTIDE SEQUENCE [LARGE SCALE GENOMIC DNA]</scope>
    <source>
        <strain evidence="6">ATCC 25963</strain>
    </source>
</reference>
<dbReference type="Pfam" id="PF06445">
    <property type="entry name" value="GyrI-like"/>
    <property type="match status" value="1"/>
</dbReference>
<evidence type="ECO:0000259" key="4">
    <source>
        <dbReference type="PROSITE" id="PS01124"/>
    </source>
</evidence>
<dbReference type="Proteomes" id="UP000199400">
    <property type="component" value="Unassembled WGS sequence"/>
</dbReference>
<dbReference type="PRINTS" id="PR00032">
    <property type="entry name" value="HTHARAC"/>
</dbReference>
<dbReference type="RefSeq" id="WP_096327442.1">
    <property type="nucleotide sequence ID" value="NZ_FOMX01000021.1"/>
</dbReference>
<feature type="domain" description="HTH araC/xylS-type" evidence="4">
    <location>
        <begin position="20"/>
        <end position="119"/>
    </location>
</feature>
<dbReference type="SUPFAM" id="SSF55136">
    <property type="entry name" value="Probable bacterial effector-binding domain"/>
    <property type="match status" value="1"/>
</dbReference>
<dbReference type="InterPro" id="IPR018062">
    <property type="entry name" value="HTH_AraC-typ_CS"/>
</dbReference>
<dbReference type="InterPro" id="IPR020449">
    <property type="entry name" value="Tscrpt_reg_AraC-type_HTH"/>
</dbReference>
<keyword evidence="6" id="KW-1185">Reference proteome</keyword>
<keyword evidence="1" id="KW-0805">Transcription regulation</keyword>
<dbReference type="InterPro" id="IPR011256">
    <property type="entry name" value="Reg_factor_effector_dom_sf"/>
</dbReference>
<dbReference type="InterPro" id="IPR029442">
    <property type="entry name" value="GyrI-like"/>
</dbReference>
<keyword evidence="3" id="KW-0804">Transcription</keyword>
<dbReference type="Pfam" id="PF12833">
    <property type="entry name" value="HTH_18"/>
    <property type="match status" value="1"/>
</dbReference>
<evidence type="ECO:0000313" key="6">
    <source>
        <dbReference type="Proteomes" id="UP000199400"/>
    </source>
</evidence>
<evidence type="ECO:0000256" key="2">
    <source>
        <dbReference type="ARBA" id="ARBA00023125"/>
    </source>
</evidence>
<evidence type="ECO:0000256" key="1">
    <source>
        <dbReference type="ARBA" id="ARBA00023015"/>
    </source>
</evidence>
<protein>
    <submittedName>
        <fullName evidence="5">GyrI-like small molecule binding domain-containing protein</fullName>
    </submittedName>
</protein>
<dbReference type="Gene3D" id="1.10.10.60">
    <property type="entry name" value="Homeodomain-like"/>
    <property type="match status" value="2"/>
</dbReference>
<name>A0A1I2E0L8_9BACT</name>
<sequence length="310" mass="34962">MSEQLSAYEQQRVAYAQAHLAALAFIDRHLFEPLDLERVARAAGYSPWEFSRRFARMQGESVMAYVRGRRLETAAARLVADPQARLIELALECGFTSQAAFTRAFTRAFGEAPGRLRRSVDGASMLRRRRAAPGTRAPVLAERIEQLPELALVGLSGRFSPANYVEFAALWERQVALRQAAGRSRRDESFGVFSHREPGGAFEFVAASRAWADVAPAPLERVTLPAGRYLVFRHHMHEGSMLPQMNAAQESIGRARHRVGATWDFEHYPANFGEVRWIDHYLPLEADMRRVARPAPGRRAGDAPHREWTR</sequence>
<dbReference type="SMART" id="SM00871">
    <property type="entry name" value="AraC_E_bind"/>
    <property type="match status" value="1"/>
</dbReference>
<dbReference type="PANTHER" id="PTHR47504">
    <property type="entry name" value="RIGHT ORIGIN-BINDING PROTEIN"/>
    <property type="match status" value="1"/>
</dbReference>
<organism evidence="5 6">
    <name type="scientific">Nannocystis exedens</name>
    <dbReference type="NCBI Taxonomy" id="54"/>
    <lineage>
        <taxon>Bacteria</taxon>
        <taxon>Pseudomonadati</taxon>
        <taxon>Myxococcota</taxon>
        <taxon>Polyangia</taxon>
        <taxon>Nannocystales</taxon>
        <taxon>Nannocystaceae</taxon>
        <taxon>Nannocystis</taxon>
    </lineage>
</organism>
<dbReference type="PANTHER" id="PTHR47504:SF5">
    <property type="entry name" value="RIGHT ORIGIN-BINDING PROTEIN"/>
    <property type="match status" value="1"/>
</dbReference>
<dbReference type="STRING" id="54.SAMN02745121_05835"/>
<dbReference type="AlphaFoldDB" id="A0A1I2E0L8"/>
<evidence type="ECO:0000313" key="5">
    <source>
        <dbReference type="EMBL" id="SFE86133.1"/>
    </source>
</evidence>
<dbReference type="GO" id="GO:0003700">
    <property type="term" value="F:DNA-binding transcription factor activity"/>
    <property type="evidence" value="ECO:0007669"/>
    <property type="project" value="InterPro"/>
</dbReference>
<dbReference type="GO" id="GO:0043565">
    <property type="term" value="F:sequence-specific DNA binding"/>
    <property type="evidence" value="ECO:0007669"/>
    <property type="project" value="InterPro"/>
</dbReference>
<dbReference type="EMBL" id="FOMX01000021">
    <property type="protein sequence ID" value="SFE86133.1"/>
    <property type="molecule type" value="Genomic_DNA"/>
</dbReference>
<accession>A0A1I2E0L8</accession>
<dbReference type="PROSITE" id="PS01124">
    <property type="entry name" value="HTH_ARAC_FAMILY_2"/>
    <property type="match status" value="1"/>
</dbReference>
<dbReference type="SMART" id="SM00342">
    <property type="entry name" value="HTH_ARAC"/>
    <property type="match status" value="1"/>
</dbReference>
<gene>
    <name evidence="5" type="ORF">SAMN02745121_05835</name>
</gene>
<keyword evidence="2" id="KW-0238">DNA-binding</keyword>
<dbReference type="SUPFAM" id="SSF46689">
    <property type="entry name" value="Homeodomain-like"/>
    <property type="match status" value="2"/>
</dbReference>
<dbReference type="OrthoDB" id="5337216at2"/>
<dbReference type="InterPro" id="IPR010499">
    <property type="entry name" value="AraC_E-bd"/>
</dbReference>